<evidence type="ECO:0000313" key="1">
    <source>
        <dbReference type="EMBL" id="ATN94162.1"/>
    </source>
</evidence>
<gene>
    <name evidence="1" type="ORF">Lb_54</name>
</gene>
<dbReference type="Proteomes" id="UP000260452">
    <property type="component" value="Genome"/>
</dbReference>
<proteinExistence type="predicted"/>
<name>A0A2Z2U7Z1_9CAUD</name>
<protein>
    <submittedName>
        <fullName evidence="1">Uncharacterized protein</fullName>
    </submittedName>
</protein>
<sequence>MSTIILANKDYNIRRLLCQKKTLRSSQKIHICKKIHKKTLQQVSGREEIKDSSMQEQLYLICSKKAMMMKYL</sequence>
<dbReference type="EMBL" id="MG020111">
    <property type="protein sequence ID" value="ATN94162.1"/>
    <property type="molecule type" value="Genomic_DNA"/>
</dbReference>
<reference evidence="1 2" key="1">
    <citation type="submission" date="2017-09" db="EMBL/GenBank/DDBJ databases">
        <title>Genome sequence and analysis of a bacteriophage of Lactobacillus brevis.</title>
        <authorList>
            <person name="Yu M."/>
            <person name="Qi R."/>
            <person name="Jiang X."/>
            <person name="Tang T."/>
            <person name="Qiao X."/>
            <person name="Jiang Y."/>
            <person name="Tang L."/>
            <person name="Wang L."/>
            <person name="Xu Y."/>
            <person name="Li Y."/>
        </authorList>
    </citation>
    <scope>NUCLEOTIDE SEQUENCE [LARGE SCALE GENOMIC DNA]</scope>
</reference>
<accession>A0A2Z2U7Z1</accession>
<organism evidence="1 2">
    <name type="scientific">Lactobacillus phage Lb</name>
    <dbReference type="NCBI Taxonomy" id="2048517"/>
    <lineage>
        <taxon>Viruses</taxon>
        <taxon>Duplodnaviria</taxon>
        <taxon>Heunggongvirae</taxon>
        <taxon>Uroviricota</taxon>
        <taxon>Caudoviricetes</taxon>
        <taxon>Heilongjiangvirus</taxon>
        <taxon>Heilongjiangvirus Lb</taxon>
    </lineage>
</organism>
<evidence type="ECO:0000313" key="2">
    <source>
        <dbReference type="Proteomes" id="UP000260452"/>
    </source>
</evidence>
<keyword evidence="2" id="KW-1185">Reference proteome</keyword>